<comment type="caution">
    <text evidence="1">The sequence shown here is derived from an EMBL/GenBank/DDBJ whole genome shotgun (WGS) entry which is preliminary data.</text>
</comment>
<dbReference type="AlphaFoldDB" id="A0A426UBN9"/>
<gene>
    <name evidence="1" type="ORF">EI684_00780</name>
</gene>
<dbReference type="Proteomes" id="UP000280307">
    <property type="component" value="Unassembled WGS sequence"/>
</dbReference>
<proteinExistence type="predicted"/>
<organism evidence="1 2">
    <name type="scientific">Candidatus Viridilinea halotolerans</name>
    <dbReference type="NCBI Taxonomy" id="2491704"/>
    <lineage>
        <taxon>Bacteria</taxon>
        <taxon>Bacillati</taxon>
        <taxon>Chloroflexota</taxon>
        <taxon>Chloroflexia</taxon>
        <taxon>Chloroflexales</taxon>
        <taxon>Chloroflexineae</taxon>
        <taxon>Oscillochloridaceae</taxon>
        <taxon>Candidatus Viridilinea</taxon>
    </lineage>
</organism>
<evidence type="ECO:0000313" key="2">
    <source>
        <dbReference type="Proteomes" id="UP000280307"/>
    </source>
</evidence>
<evidence type="ECO:0000313" key="1">
    <source>
        <dbReference type="EMBL" id="RRR78069.1"/>
    </source>
</evidence>
<accession>A0A426UBN9</accession>
<reference evidence="1 2" key="1">
    <citation type="submission" date="2018-12" db="EMBL/GenBank/DDBJ databases">
        <title>Genome Sequence of Candidatus Viridilinea halotolerans isolated from saline sulfide-rich spring.</title>
        <authorList>
            <person name="Grouzdev D.S."/>
            <person name="Burganskaya E.I."/>
            <person name="Krutkina M.S."/>
            <person name="Sukhacheva M.V."/>
            <person name="Gorlenko V.M."/>
        </authorList>
    </citation>
    <scope>NUCLEOTIDE SEQUENCE [LARGE SCALE GENOMIC DNA]</scope>
    <source>
        <strain evidence="1">Chok-6</strain>
    </source>
</reference>
<protein>
    <submittedName>
        <fullName evidence="1">Uncharacterized protein</fullName>
    </submittedName>
</protein>
<sequence>MSVTTALRTIPAAHLTFDLASVFELARHLSSAEQDQLIMMLLRERSPGEIAVPSELEAQFAVWDQESNQEPPTLAKDAAYDAMLARLKGGAA</sequence>
<name>A0A426UBN9_9CHLR</name>
<dbReference type="EMBL" id="RSAS01000032">
    <property type="protein sequence ID" value="RRR78069.1"/>
    <property type="molecule type" value="Genomic_DNA"/>
</dbReference>